<sequence length="106" mass="12401">MIFKHIKISGKAKEFLSADSIKNEDLDHQNLYPKHFNKNINPIKESYNTRLIIKKFQQHVINAEIEIFKQNPKSRNPNYPNPDPDFCNSGQNLLNSDPTEIKLDQH</sequence>
<evidence type="ECO:0000313" key="2">
    <source>
        <dbReference type="EMBL" id="PKC53876.1"/>
    </source>
</evidence>
<accession>A0A2N0QS44</accession>
<organism evidence="2 3">
    <name type="scientific">Rhizophagus irregularis</name>
    <dbReference type="NCBI Taxonomy" id="588596"/>
    <lineage>
        <taxon>Eukaryota</taxon>
        <taxon>Fungi</taxon>
        <taxon>Fungi incertae sedis</taxon>
        <taxon>Mucoromycota</taxon>
        <taxon>Glomeromycotina</taxon>
        <taxon>Glomeromycetes</taxon>
        <taxon>Glomerales</taxon>
        <taxon>Glomeraceae</taxon>
        <taxon>Rhizophagus</taxon>
    </lineage>
</organism>
<gene>
    <name evidence="2" type="ORF">RhiirA1_478401</name>
</gene>
<dbReference type="VEuPathDB" id="FungiDB:RhiirA1_478401"/>
<protein>
    <submittedName>
        <fullName evidence="2">Uncharacterized protein</fullName>
    </submittedName>
</protein>
<reference evidence="2 3" key="1">
    <citation type="submission" date="2017-10" db="EMBL/GenBank/DDBJ databases">
        <title>Extensive intraspecific genome diversity in a model arbuscular mycorrhizal fungus.</title>
        <authorList>
            <person name="Chen E.C.H."/>
            <person name="Morin E."/>
            <person name="Baudet D."/>
            <person name="Noel J."/>
            <person name="Ndikumana S."/>
            <person name="Charron P."/>
            <person name="St-Onge C."/>
            <person name="Giorgi J."/>
            <person name="Grigoriev I.V."/>
            <person name="Roux C."/>
            <person name="Martin F.M."/>
            <person name="Corradi N."/>
        </authorList>
    </citation>
    <scope>NUCLEOTIDE SEQUENCE [LARGE SCALE GENOMIC DNA]</scope>
    <source>
        <strain evidence="2 3">A1</strain>
    </source>
</reference>
<name>A0A2N0QS44_9GLOM</name>
<proteinExistence type="predicted"/>
<evidence type="ECO:0000256" key="1">
    <source>
        <dbReference type="SAM" id="MobiDB-lite"/>
    </source>
</evidence>
<comment type="caution">
    <text evidence="2">The sequence shown here is derived from an EMBL/GenBank/DDBJ whole genome shotgun (WGS) entry which is preliminary data.</text>
</comment>
<dbReference type="EMBL" id="LLXH01003752">
    <property type="protein sequence ID" value="PKC53876.1"/>
    <property type="molecule type" value="Genomic_DNA"/>
</dbReference>
<dbReference type="Proteomes" id="UP000232688">
    <property type="component" value="Unassembled WGS sequence"/>
</dbReference>
<evidence type="ECO:0000313" key="3">
    <source>
        <dbReference type="Proteomes" id="UP000232688"/>
    </source>
</evidence>
<feature type="compositionally biased region" description="Polar residues" evidence="1">
    <location>
        <begin position="88"/>
        <end position="98"/>
    </location>
</feature>
<feature type="region of interest" description="Disordered" evidence="1">
    <location>
        <begin position="71"/>
        <end position="106"/>
    </location>
</feature>
<dbReference type="AlphaFoldDB" id="A0A2N0QS44"/>
<reference evidence="2 3" key="2">
    <citation type="submission" date="2017-10" db="EMBL/GenBank/DDBJ databases">
        <title>Genome analyses suggest a sexual origin of heterokaryosis in a supposedly ancient asexual fungus.</title>
        <authorList>
            <person name="Corradi N."/>
            <person name="Sedzielewska K."/>
            <person name="Noel J."/>
            <person name="Charron P."/>
            <person name="Farinelli L."/>
            <person name="Marton T."/>
            <person name="Kruger M."/>
            <person name="Pelin A."/>
            <person name="Brachmann A."/>
            <person name="Corradi N."/>
        </authorList>
    </citation>
    <scope>NUCLEOTIDE SEQUENCE [LARGE SCALE GENOMIC DNA]</scope>
    <source>
        <strain evidence="2 3">A1</strain>
    </source>
</reference>